<feature type="domain" description="HTH lysR-type" evidence="5">
    <location>
        <begin position="4"/>
        <end position="61"/>
    </location>
</feature>
<dbReference type="RefSeq" id="WP_311181997.1">
    <property type="nucleotide sequence ID" value="NZ_CP115543.1"/>
</dbReference>
<organism evidence="6 7">
    <name type="scientific">Stenotrophomonas aracearum</name>
    <dbReference type="NCBI Taxonomy" id="3003272"/>
    <lineage>
        <taxon>Bacteria</taxon>
        <taxon>Pseudomonadati</taxon>
        <taxon>Pseudomonadota</taxon>
        <taxon>Gammaproteobacteria</taxon>
        <taxon>Lysobacterales</taxon>
        <taxon>Lysobacteraceae</taxon>
        <taxon>Stenotrophomonas</taxon>
    </lineage>
</organism>
<dbReference type="Proteomes" id="UP001305421">
    <property type="component" value="Chromosome"/>
</dbReference>
<accession>A0ABY9YA20</accession>
<gene>
    <name evidence="6" type="ORF">PDM28_10900</name>
</gene>
<dbReference type="CDD" id="cd08432">
    <property type="entry name" value="PBP2_GcdR_TrpI_HvrB_AmpR_like"/>
    <property type="match status" value="1"/>
</dbReference>
<dbReference type="SUPFAM" id="SSF46785">
    <property type="entry name" value="Winged helix' DNA-binding domain"/>
    <property type="match status" value="1"/>
</dbReference>
<name>A0ABY9YA20_9GAMM</name>
<dbReference type="Gene3D" id="1.10.10.10">
    <property type="entry name" value="Winged helix-like DNA-binding domain superfamily/Winged helix DNA-binding domain"/>
    <property type="match status" value="1"/>
</dbReference>
<dbReference type="InterPro" id="IPR005119">
    <property type="entry name" value="LysR_subst-bd"/>
</dbReference>
<dbReference type="PANTHER" id="PTHR30537">
    <property type="entry name" value="HTH-TYPE TRANSCRIPTIONAL REGULATOR"/>
    <property type="match status" value="1"/>
</dbReference>
<evidence type="ECO:0000313" key="7">
    <source>
        <dbReference type="Proteomes" id="UP001305421"/>
    </source>
</evidence>
<evidence type="ECO:0000259" key="5">
    <source>
        <dbReference type="PROSITE" id="PS50931"/>
    </source>
</evidence>
<keyword evidence="4" id="KW-0804">Transcription</keyword>
<dbReference type="InterPro" id="IPR058163">
    <property type="entry name" value="LysR-type_TF_proteobact-type"/>
</dbReference>
<dbReference type="Gene3D" id="3.40.190.10">
    <property type="entry name" value="Periplasmic binding protein-like II"/>
    <property type="match status" value="2"/>
</dbReference>
<dbReference type="EMBL" id="CP115543">
    <property type="protein sequence ID" value="WNH47219.1"/>
    <property type="molecule type" value="Genomic_DNA"/>
</dbReference>
<dbReference type="PROSITE" id="PS50931">
    <property type="entry name" value="HTH_LYSR"/>
    <property type="match status" value="1"/>
</dbReference>
<dbReference type="InterPro" id="IPR036390">
    <property type="entry name" value="WH_DNA-bd_sf"/>
</dbReference>
<evidence type="ECO:0000256" key="3">
    <source>
        <dbReference type="ARBA" id="ARBA00023125"/>
    </source>
</evidence>
<sequence>MSRVPLQPLQNFVTAARLGNLTRAADSLNLTVSALSHQMRQLEERLGYALLQRQPRGVKATPEGQRLLEQVGPHLDAIAQALQPFGARHDRVLTVSALPSMASNWLVPRLGSFVTAHPQIEFNLESSERLTDFERQLHCDAALRVGAGQWSGVHAEPLFDEWMVPMASPSLVERMGGVDARPLSQWPLLGDPDGEWHRWFSLVGDAAPARFVAMLNDSEAHHRAALDGFGVALGRMTRARLLLDSGQLIALSPHRLKTRWSHWLVYPPRSSTHPGFLAFRDWLHAQAREHANHMAALTPHSRANTDYPA</sequence>
<evidence type="ECO:0000313" key="6">
    <source>
        <dbReference type="EMBL" id="WNH47219.1"/>
    </source>
</evidence>
<protein>
    <submittedName>
        <fullName evidence="6">LysR substrate-binding domain-containing protein</fullName>
    </submittedName>
</protein>
<evidence type="ECO:0000256" key="1">
    <source>
        <dbReference type="ARBA" id="ARBA00009437"/>
    </source>
</evidence>
<dbReference type="InterPro" id="IPR000847">
    <property type="entry name" value="LysR_HTH_N"/>
</dbReference>
<dbReference type="PRINTS" id="PR00039">
    <property type="entry name" value="HTHLYSR"/>
</dbReference>
<keyword evidence="3" id="KW-0238">DNA-binding</keyword>
<reference evidence="6 7" key="1">
    <citation type="submission" date="2022-12" db="EMBL/GenBank/DDBJ databases">
        <title>Two new species, Stenotrophomonas aracearum and Stenotrophomonas oahuensis, isolated from Anthurium (Araceae family) in Hawaii.</title>
        <authorList>
            <person name="Chunag S.C."/>
            <person name="Dobhal S."/>
            <person name="Alvarez A."/>
            <person name="Arif M."/>
        </authorList>
    </citation>
    <scope>NUCLEOTIDE SEQUENCE [LARGE SCALE GENOMIC DNA]</scope>
    <source>
        <strain evidence="6 7">A5588</strain>
    </source>
</reference>
<keyword evidence="7" id="KW-1185">Reference proteome</keyword>
<keyword evidence="2" id="KW-0805">Transcription regulation</keyword>
<proteinExistence type="inferred from homology"/>
<dbReference type="InterPro" id="IPR036388">
    <property type="entry name" value="WH-like_DNA-bd_sf"/>
</dbReference>
<dbReference type="Pfam" id="PF03466">
    <property type="entry name" value="LysR_substrate"/>
    <property type="match status" value="1"/>
</dbReference>
<evidence type="ECO:0000256" key="4">
    <source>
        <dbReference type="ARBA" id="ARBA00023163"/>
    </source>
</evidence>
<evidence type="ECO:0000256" key="2">
    <source>
        <dbReference type="ARBA" id="ARBA00023015"/>
    </source>
</evidence>
<dbReference type="PANTHER" id="PTHR30537:SF79">
    <property type="entry name" value="TRANSCRIPTIONAL REGULATOR-RELATED"/>
    <property type="match status" value="1"/>
</dbReference>
<comment type="similarity">
    <text evidence="1">Belongs to the LysR transcriptional regulatory family.</text>
</comment>
<dbReference type="SUPFAM" id="SSF53850">
    <property type="entry name" value="Periplasmic binding protein-like II"/>
    <property type="match status" value="1"/>
</dbReference>
<dbReference type="Pfam" id="PF00126">
    <property type="entry name" value="HTH_1"/>
    <property type="match status" value="1"/>
</dbReference>